<dbReference type="SUPFAM" id="SSF48508">
    <property type="entry name" value="Nuclear receptor ligand-binding domain"/>
    <property type="match status" value="1"/>
</dbReference>
<dbReference type="GO" id="GO:0000978">
    <property type="term" value="F:RNA polymerase II cis-regulatory region sequence-specific DNA binding"/>
    <property type="evidence" value="ECO:0007669"/>
    <property type="project" value="TreeGrafter"/>
</dbReference>
<feature type="compositionally biased region" description="Low complexity" evidence="8">
    <location>
        <begin position="59"/>
        <end position="75"/>
    </location>
</feature>
<keyword evidence="7 10" id="KW-0675">Receptor</keyword>
<evidence type="ECO:0000313" key="11">
    <source>
        <dbReference type="Proteomes" id="UP000735302"/>
    </source>
</evidence>
<feature type="region of interest" description="Disordered" evidence="8">
    <location>
        <begin position="28"/>
        <end position="86"/>
    </location>
</feature>
<feature type="compositionally biased region" description="Polar residues" evidence="8">
    <location>
        <begin position="76"/>
        <end position="86"/>
    </location>
</feature>
<evidence type="ECO:0000259" key="9">
    <source>
        <dbReference type="PROSITE" id="PS51843"/>
    </source>
</evidence>
<proteinExistence type="predicted"/>
<dbReference type="PANTHER" id="PTHR24082">
    <property type="entry name" value="NUCLEAR HORMONE RECEPTOR"/>
    <property type="match status" value="1"/>
</dbReference>
<keyword evidence="11" id="KW-1185">Reference proteome</keyword>
<dbReference type="GO" id="GO:0045944">
    <property type="term" value="P:positive regulation of transcription by RNA polymerase II"/>
    <property type="evidence" value="ECO:0007669"/>
    <property type="project" value="TreeGrafter"/>
</dbReference>
<evidence type="ECO:0000256" key="1">
    <source>
        <dbReference type="ARBA" id="ARBA00022723"/>
    </source>
</evidence>
<dbReference type="Gene3D" id="1.10.565.10">
    <property type="entry name" value="Retinoid X Receptor"/>
    <property type="match status" value="1"/>
</dbReference>
<evidence type="ECO:0000256" key="3">
    <source>
        <dbReference type="ARBA" id="ARBA00022833"/>
    </source>
</evidence>
<dbReference type="GO" id="GO:0008270">
    <property type="term" value="F:zinc ion binding"/>
    <property type="evidence" value="ECO:0007669"/>
    <property type="project" value="UniProtKB-KW"/>
</dbReference>
<evidence type="ECO:0000256" key="7">
    <source>
        <dbReference type="ARBA" id="ARBA00023170"/>
    </source>
</evidence>
<dbReference type="PRINTS" id="PR00398">
    <property type="entry name" value="STRDHORMONER"/>
</dbReference>
<protein>
    <submittedName>
        <fullName evidence="10">Thyroid hormone receptor alpha</fullName>
    </submittedName>
</protein>
<keyword evidence="3" id="KW-0862">Zinc</keyword>
<dbReference type="AlphaFoldDB" id="A0AAV4BV09"/>
<name>A0AAV4BV09_9GAST</name>
<comment type="caution">
    <text evidence="10">The sequence shown here is derived from an EMBL/GenBank/DDBJ whole genome shotgun (WGS) entry which is preliminary data.</text>
</comment>
<accession>A0AAV4BV09</accession>
<dbReference type="InterPro" id="IPR001723">
    <property type="entry name" value="Nuclear_hrmn_rcpt"/>
</dbReference>
<keyword evidence="1" id="KW-0479">Metal-binding</keyword>
<organism evidence="10 11">
    <name type="scientific">Plakobranchus ocellatus</name>
    <dbReference type="NCBI Taxonomy" id="259542"/>
    <lineage>
        <taxon>Eukaryota</taxon>
        <taxon>Metazoa</taxon>
        <taxon>Spiralia</taxon>
        <taxon>Lophotrochozoa</taxon>
        <taxon>Mollusca</taxon>
        <taxon>Gastropoda</taxon>
        <taxon>Heterobranchia</taxon>
        <taxon>Euthyneura</taxon>
        <taxon>Panpulmonata</taxon>
        <taxon>Sacoglossa</taxon>
        <taxon>Placobranchoidea</taxon>
        <taxon>Plakobranchidae</taxon>
        <taxon>Plakobranchus</taxon>
    </lineage>
</organism>
<dbReference type="SMART" id="SM00430">
    <property type="entry name" value="HOLI"/>
    <property type="match status" value="1"/>
</dbReference>
<evidence type="ECO:0000256" key="6">
    <source>
        <dbReference type="ARBA" id="ARBA00023163"/>
    </source>
</evidence>
<keyword evidence="2" id="KW-0863">Zinc-finger</keyword>
<dbReference type="CDD" id="cd06929">
    <property type="entry name" value="NR_LBD_F1"/>
    <property type="match status" value="1"/>
</dbReference>
<dbReference type="EMBL" id="BLXT01005502">
    <property type="protein sequence ID" value="GFO23172.1"/>
    <property type="molecule type" value="Genomic_DNA"/>
</dbReference>
<dbReference type="PROSITE" id="PS51843">
    <property type="entry name" value="NR_LBD"/>
    <property type="match status" value="1"/>
</dbReference>
<dbReference type="PANTHER" id="PTHR24082:SF473">
    <property type="entry name" value="ECDYSONE-INDUCED PROTEIN 75B, ISOFORM B"/>
    <property type="match status" value="1"/>
</dbReference>
<keyword evidence="6" id="KW-0804">Transcription</keyword>
<dbReference type="Pfam" id="PF00104">
    <property type="entry name" value="Hormone_recep"/>
    <property type="match status" value="1"/>
</dbReference>
<dbReference type="GO" id="GO:0009755">
    <property type="term" value="P:hormone-mediated signaling pathway"/>
    <property type="evidence" value="ECO:0007669"/>
    <property type="project" value="TreeGrafter"/>
</dbReference>
<keyword evidence="5" id="KW-0238">DNA-binding</keyword>
<evidence type="ECO:0000256" key="8">
    <source>
        <dbReference type="SAM" id="MobiDB-lite"/>
    </source>
</evidence>
<evidence type="ECO:0000256" key="5">
    <source>
        <dbReference type="ARBA" id="ARBA00023125"/>
    </source>
</evidence>
<dbReference type="GO" id="GO:0000122">
    <property type="term" value="P:negative regulation of transcription by RNA polymerase II"/>
    <property type="evidence" value="ECO:0007669"/>
    <property type="project" value="TreeGrafter"/>
</dbReference>
<dbReference type="Proteomes" id="UP000735302">
    <property type="component" value="Unassembled WGS sequence"/>
</dbReference>
<evidence type="ECO:0000256" key="2">
    <source>
        <dbReference type="ARBA" id="ARBA00022771"/>
    </source>
</evidence>
<dbReference type="InterPro" id="IPR000536">
    <property type="entry name" value="Nucl_hrmn_rcpt_lig-bd"/>
</dbReference>
<sequence>MAELIKLLQTNESFKSELMETLLSQSCGNVSKTSTNGQTSSTSPISPNANLDVANDNETSPSSGATTTTTSAAQTKLGNINDNSSTASQRVSDLPFYVDPNANCLSDVQNVLSQAKGTPSQNRRLLIGQITDVTTAAHMATTLNTQENIQEANERITRQQEAAGAEMPDMSSLSLNPGVMMKHFLNSMVPEMTKVVNFSKNLPGFSELDMDDQVKLVKQGIFEVMIARITLLIDHVTDTMIDPSLKMKSPRAMVRQMSPLGILIDQFFDIAKQIGPLNLTDGEHGLFGALLVFCPDRHGLSNVTAVQTIQQLYLQALHLLIKHNHKNADEIFCKLISSIPSIRKINDEHFRFLNTIKQKSVSEFEKHFPPLHRELFDTSVQ</sequence>
<dbReference type="InterPro" id="IPR050234">
    <property type="entry name" value="Nuclear_hormone_rcpt_NR1"/>
</dbReference>
<evidence type="ECO:0000256" key="4">
    <source>
        <dbReference type="ARBA" id="ARBA00023015"/>
    </source>
</evidence>
<dbReference type="GO" id="GO:0004879">
    <property type="term" value="F:nuclear receptor activity"/>
    <property type="evidence" value="ECO:0007669"/>
    <property type="project" value="TreeGrafter"/>
</dbReference>
<feature type="domain" description="NR LBD" evidence="9">
    <location>
        <begin position="151"/>
        <end position="375"/>
    </location>
</feature>
<gene>
    <name evidence="10" type="ORF">PoB_004967700</name>
</gene>
<dbReference type="InterPro" id="IPR035500">
    <property type="entry name" value="NHR-like_dom_sf"/>
</dbReference>
<dbReference type="GO" id="GO:0030154">
    <property type="term" value="P:cell differentiation"/>
    <property type="evidence" value="ECO:0007669"/>
    <property type="project" value="TreeGrafter"/>
</dbReference>
<evidence type="ECO:0000313" key="10">
    <source>
        <dbReference type="EMBL" id="GFO23172.1"/>
    </source>
</evidence>
<feature type="compositionally biased region" description="Polar residues" evidence="8">
    <location>
        <begin position="28"/>
        <end position="49"/>
    </location>
</feature>
<reference evidence="10 11" key="1">
    <citation type="journal article" date="2021" name="Elife">
        <title>Chloroplast acquisition without the gene transfer in kleptoplastic sea slugs, Plakobranchus ocellatus.</title>
        <authorList>
            <person name="Maeda T."/>
            <person name="Takahashi S."/>
            <person name="Yoshida T."/>
            <person name="Shimamura S."/>
            <person name="Takaki Y."/>
            <person name="Nagai Y."/>
            <person name="Toyoda A."/>
            <person name="Suzuki Y."/>
            <person name="Arimoto A."/>
            <person name="Ishii H."/>
            <person name="Satoh N."/>
            <person name="Nishiyama T."/>
            <person name="Hasebe M."/>
            <person name="Maruyama T."/>
            <person name="Minagawa J."/>
            <person name="Obokata J."/>
            <person name="Shigenobu S."/>
        </authorList>
    </citation>
    <scope>NUCLEOTIDE SEQUENCE [LARGE SCALE GENOMIC DNA]</scope>
</reference>
<keyword evidence="4" id="KW-0805">Transcription regulation</keyword>